<evidence type="ECO:0000313" key="2">
    <source>
        <dbReference type="EMBL" id="KAK4517215.1"/>
    </source>
</evidence>
<accession>A0AAN7DM63</accession>
<organism evidence="2 3">
    <name type="scientific">Mucor velutinosus</name>
    <dbReference type="NCBI Taxonomy" id="708070"/>
    <lineage>
        <taxon>Eukaryota</taxon>
        <taxon>Fungi</taxon>
        <taxon>Fungi incertae sedis</taxon>
        <taxon>Mucoromycota</taxon>
        <taxon>Mucoromycotina</taxon>
        <taxon>Mucoromycetes</taxon>
        <taxon>Mucorales</taxon>
        <taxon>Mucorineae</taxon>
        <taxon>Mucoraceae</taxon>
        <taxon>Mucor</taxon>
    </lineage>
</organism>
<sequence>MSSIEDAKLLKQLKKQELKKLNRMKRIQNGTATTHDRRLYKKERDAMKRRLAEQEAENVAKRSRSRSNGSGSADEMYARLEEARQQMDEDADEFGMWVDDDTQDHPAPVERVERVHNRNFNPKKQRKQFWAEGSEALLTAFIESFKRCGEPDFRLEKPLEVEKPASCNCSIRRTSDLTGFMFGGN</sequence>
<keyword evidence="3" id="KW-1185">Reference proteome</keyword>
<comment type="caution">
    <text evidence="2">The sequence shown here is derived from an EMBL/GenBank/DDBJ whole genome shotgun (WGS) entry which is preliminary data.</text>
</comment>
<evidence type="ECO:0000313" key="3">
    <source>
        <dbReference type="Proteomes" id="UP001304243"/>
    </source>
</evidence>
<feature type="compositionally biased region" description="Basic and acidic residues" evidence="1">
    <location>
        <begin position="34"/>
        <end position="53"/>
    </location>
</feature>
<evidence type="ECO:0000256" key="1">
    <source>
        <dbReference type="SAM" id="MobiDB-lite"/>
    </source>
</evidence>
<dbReference type="EMBL" id="JASEJX010000013">
    <property type="protein sequence ID" value="KAK4517215.1"/>
    <property type="molecule type" value="Genomic_DNA"/>
</dbReference>
<gene>
    <name evidence="2" type="ORF">ATC70_000547</name>
</gene>
<feature type="region of interest" description="Disordered" evidence="1">
    <location>
        <begin position="26"/>
        <end position="76"/>
    </location>
</feature>
<reference evidence="2 3" key="1">
    <citation type="submission" date="2022-11" db="EMBL/GenBank/DDBJ databases">
        <title>Mucor velutinosus strain NIH1002 WGS.</title>
        <authorList>
            <person name="Subramanian P."/>
            <person name="Mullikin J.C."/>
            <person name="Segre J.A."/>
            <person name="Zelazny A.M."/>
        </authorList>
    </citation>
    <scope>NUCLEOTIDE SEQUENCE [LARGE SCALE GENOMIC DNA]</scope>
    <source>
        <strain evidence="2 3">NIH1002</strain>
    </source>
</reference>
<dbReference type="AlphaFoldDB" id="A0AAN7DM63"/>
<dbReference type="Proteomes" id="UP001304243">
    <property type="component" value="Unassembled WGS sequence"/>
</dbReference>
<proteinExistence type="predicted"/>
<protein>
    <submittedName>
        <fullName evidence="2">Uncharacterized protein</fullName>
    </submittedName>
</protein>
<dbReference type="RefSeq" id="XP_064683881.1">
    <property type="nucleotide sequence ID" value="XM_064819961.1"/>
</dbReference>
<name>A0AAN7DM63_9FUNG</name>
<dbReference type="GeneID" id="89944249"/>